<dbReference type="KEGG" id="lpav:PLANPX_3352"/>
<evidence type="ECO:0000313" key="3">
    <source>
        <dbReference type="EMBL" id="BBO33740.1"/>
    </source>
</evidence>
<protein>
    <submittedName>
        <fullName evidence="3">2,5-dioxovalerate dehydrogenase</fullName>
        <ecNumber evidence="3">1.2.1.26</ecNumber>
    </submittedName>
</protein>
<dbReference type="AlphaFoldDB" id="A0A5K7XAL1"/>
<name>A0A5K7XAL1_9BACT</name>
<dbReference type="GO" id="GO:0047533">
    <property type="term" value="F:2,5-dioxovalerate dehydrogenase (NADP+) activity"/>
    <property type="evidence" value="ECO:0007669"/>
    <property type="project" value="UniProtKB-EC"/>
</dbReference>
<dbReference type="InterPro" id="IPR044151">
    <property type="entry name" value="ALDH_KGSADH"/>
</dbReference>
<keyword evidence="1 3" id="KW-0560">Oxidoreductase</keyword>
<dbReference type="InterPro" id="IPR016162">
    <property type="entry name" value="Ald_DH_N"/>
</dbReference>
<dbReference type="CDD" id="cd07129">
    <property type="entry name" value="ALDH_KGSADH"/>
    <property type="match status" value="1"/>
</dbReference>
<dbReference type="InterPro" id="IPR050740">
    <property type="entry name" value="Aldehyde_DH_Superfamily"/>
</dbReference>
<feature type="domain" description="Aldehyde dehydrogenase" evidence="2">
    <location>
        <begin position="11"/>
        <end position="420"/>
    </location>
</feature>
<proteinExistence type="predicted"/>
<organism evidence="3 4">
    <name type="scientific">Lacipirellula parvula</name>
    <dbReference type="NCBI Taxonomy" id="2650471"/>
    <lineage>
        <taxon>Bacteria</taxon>
        <taxon>Pseudomonadati</taxon>
        <taxon>Planctomycetota</taxon>
        <taxon>Planctomycetia</taxon>
        <taxon>Pirellulales</taxon>
        <taxon>Lacipirellulaceae</taxon>
        <taxon>Lacipirellula</taxon>
    </lineage>
</organism>
<dbReference type="SUPFAM" id="SSF53720">
    <property type="entry name" value="ALDH-like"/>
    <property type="match status" value="1"/>
</dbReference>
<dbReference type="Gene3D" id="3.40.309.10">
    <property type="entry name" value="Aldehyde Dehydrogenase, Chain A, domain 2"/>
    <property type="match status" value="1"/>
</dbReference>
<dbReference type="InterPro" id="IPR016161">
    <property type="entry name" value="Ald_DH/histidinol_DH"/>
</dbReference>
<dbReference type="Proteomes" id="UP000326837">
    <property type="component" value="Chromosome"/>
</dbReference>
<evidence type="ECO:0000256" key="1">
    <source>
        <dbReference type="ARBA" id="ARBA00023002"/>
    </source>
</evidence>
<keyword evidence="4" id="KW-1185">Reference proteome</keyword>
<dbReference type="PANTHER" id="PTHR43353:SF3">
    <property type="entry name" value="ALDEHYDE DEHYDROGENASE-RELATED"/>
    <property type="match status" value="1"/>
</dbReference>
<gene>
    <name evidence="3" type="ORF">PLANPX_3352</name>
</gene>
<dbReference type="PANTHER" id="PTHR43353">
    <property type="entry name" value="SUCCINATE-SEMIALDEHYDE DEHYDROGENASE, MITOCHONDRIAL"/>
    <property type="match status" value="1"/>
</dbReference>
<dbReference type="RefSeq" id="WP_152099458.1">
    <property type="nucleotide sequence ID" value="NZ_AP021861.1"/>
</dbReference>
<dbReference type="InterPro" id="IPR016163">
    <property type="entry name" value="Ald_DH_C"/>
</dbReference>
<evidence type="ECO:0000259" key="2">
    <source>
        <dbReference type="Pfam" id="PF00171"/>
    </source>
</evidence>
<reference evidence="4" key="1">
    <citation type="submission" date="2019-10" db="EMBL/GenBank/DDBJ databases">
        <title>Lacipirellula parvula gen. nov., sp. nov., representing a lineage of planctomycetes widespread in freshwater anoxic habitats, and description of the family Lacipirellulaceae.</title>
        <authorList>
            <person name="Dedysh S.N."/>
            <person name="Kulichevskaya I.S."/>
            <person name="Beletsky A.V."/>
            <person name="Rakitin A.L."/>
            <person name="Mardanov A.V."/>
            <person name="Ivanova A.A."/>
            <person name="Saltykova V.X."/>
            <person name="Rijpstra W.I.C."/>
            <person name="Sinninghe Damste J.S."/>
            <person name="Ravin N.V."/>
        </authorList>
    </citation>
    <scope>NUCLEOTIDE SEQUENCE [LARGE SCALE GENOMIC DNA]</scope>
    <source>
        <strain evidence="4">PX69</strain>
    </source>
</reference>
<dbReference type="EC" id="1.2.1.26" evidence="3"/>
<dbReference type="Gene3D" id="3.40.605.10">
    <property type="entry name" value="Aldehyde Dehydrogenase, Chain A, domain 1"/>
    <property type="match status" value="1"/>
</dbReference>
<dbReference type="InterPro" id="IPR015590">
    <property type="entry name" value="Aldehyde_DH_dom"/>
</dbReference>
<dbReference type="EMBL" id="AP021861">
    <property type="protein sequence ID" value="BBO33740.1"/>
    <property type="molecule type" value="Genomic_DNA"/>
</dbReference>
<accession>A0A5K7XAL1</accession>
<sequence length="504" mass="53179">MIRDILVDGSWRPSSGTETFQAVNPLTGDTLPAQFPISTWDDCDRALTAAAAAFEVLRETPGDRIAAFFDRYAESLQEHADELVAQAHLESGLPTTPRLRDVELPRTINQLRLAAEAVRDGGWRLPTIDAAANIRSYLAPIGPVCVFGPSNFPFAFGAVAGGDFAAAIAAGNPVIAKAHPLHPETARMLAVLAVEALRDAGLPSATVQLLYHLKPEDGERLVSDHRIAASAFTGSKPSGLRLKRAADDAGKLIFLELSSTNPVVILPGVLAERGPQLATEFCDSALMGGGQFCTNPGIVLLLASEPTEAFIRDVSQQYQARPAGRLMSAGVVAALNASVATLRTAGAALIAEGSAADTAAFTHANTLLRVSASDWLGQPQTFQTEAFGNASLFVVAASVAEASEVLRALEGNLTGCIYSAKDGSEDADYDALAHVLRPRVGRLLNDKMPTGVAVSPAMNHGGPYPATGNPHFTAVGIPASIRRFTALHCFDNVRQHRLPACLRD</sequence>
<dbReference type="Pfam" id="PF00171">
    <property type="entry name" value="Aldedh"/>
    <property type="match status" value="1"/>
</dbReference>
<evidence type="ECO:0000313" key="4">
    <source>
        <dbReference type="Proteomes" id="UP000326837"/>
    </source>
</evidence>